<gene>
    <name evidence="2" type="ORF">MUBE_00540</name>
</gene>
<proteinExistence type="predicted"/>
<dbReference type="RefSeq" id="WP_116539061.1">
    <property type="nucleotide sequence ID" value="NZ_QAYL01000001.1"/>
</dbReference>
<reference evidence="2 3" key="1">
    <citation type="submission" date="2018-07" db="EMBL/GenBank/DDBJ databases">
        <title>Whole genome sequence of Mycobacterium uberis.</title>
        <authorList>
            <person name="Benjak A."/>
        </authorList>
    </citation>
    <scope>NUCLEOTIDE SEQUENCE [LARGE SCALE GENOMIC DNA]</scope>
    <source>
        <strain evidence="2 3">Jura</strain>
    </source>
</reference>
<evidence type="ECO:0008006" key="4">
    <source>
        <dbReference type="Google" id="ProtNLM"/>
    </source>
</evidence>
<dbReference type="OrthoDB" id="4641740at2"/>
<organism evidence="2 3">
    <name type="scientific">Mycobacterium uberis</name>
    <dbReference type="NCBI Taxonomy" id="2162698"/>
    <lineage>
        <taxon>Bacteria</taxon>
        <taxon>Bacillati</taxon>
        <taxon>Actinomycetota</taxon>
        <taxon>Actinomycetes</taxon>
        <taxon>Mycobacteriales</taxon>
        <taxon>Mycobacteriaceae</taxon>
        <taxon>Mycobacterium</taxon>
    </lineage>
</organism>
<keyword evidence="1" id="KW-0812">Transmembrane</keyword>
<comment type="caution">
    <text evidence="2">The sequence shown here is derived from an EMBL/GenBank/DDBJ whole genome shotgun (WGS) entry which is preliminary data.</text>
</comment>
<name>A0A3E1HLQ1_9MYCO</name>
<accession>A0A3E1HLQ1</accession>
<feature type="transmembrane region" description="Helical" evidence="1">
    <location>
        <begin position="12"/>
        <end position="31"/>
    </location>
</feature>
<dbReference type="AlphaFoldDB" id="A0A3E1HLQ1"/>
<evidence type="ECO:0000313" key="2">
    <source>
        <dbReference type="EMBL" id="RFD27164.1"/>
    </source>
</evidence>
<keyword evidence="3" id="KW-1185">Reference proteome</keyword>
<dbReference type="EMBL" id="QAYL01000001">
    <property type="protein sequence ID" value="RFD27164.1"/>
    <property type="molecule type" value="Genomic_DNA"/>
</dbReference>
<keyword evidence="1" id="KW-0472">Membrane</keyword>
<sequence>MPNRRRRKLSTVINAVAALAVASPCAYFLVYESTTGAKPIPEHHEFKQAAAIADLSGEVMSALFQGLSQFGINMPSVPALTGTGDAGNGLSTPNSINPGLGTPRLTAPDLNPGADDTYPILCDPSTLGGLSPTSPSGIGNNSTGGGGIVDDVMQVANQLGTNQVMDLIKDVLMPAIAQGVQNSNAANNVSSAVTPPATSLVPVT</sequence>
<dbReference type="Proteomes" id="UP000258522">
    <property type="component" value="Unassembled WGS sequence"/>
</dbReference>
<evidence type="ECO:0000256" key="1">
    <source>
        <dbReference type="SAM" id="Phobius"/>
    </source>
</evidence>
<protein>
    <recommendedName>
        <fullName evidence="4">Exported repetitive protein</fullName>
    </recommendedName>
</protein>
<keyword evidence="1" id="KW-1133">Transmembrane helix</keyword>
<evidence type="ECO:0000313" key="3">
    <source>
        <dbReference type="Proteomes" id="UP000258522"/>
    </source>
</evidence>